<gene>
    <name evidence="1" type="ORF">OFUS_LOCUS10626</name>
</gene>
<accession>A0A8J1XG79</accession>
<dbReference type="AlphaFoldDB" id="A0A8J1XG79"/>
<organism evidence="1 2">
    <name type="scientific">Owenia fusiformis</name>
    <name type="common">Polychaete worm</name>
    <dbReference type="NCBI Taxonomy" id="6347"/>
    <lineage>
        <taxon>Eukaryota</taxon>
        <taxon>Metazoa</taxon>
        <taxon>Spiralia</taxon>
        <taxon>Lophotrochozoa</taxon>
        <taxon>Annelida</taxon>
        <taxon>Polychaeta</taxon>
        <taxon>Sedentaria</taxon>
        <taxon>Canalipalpata</taxon>
        <taxon>Sabellida</taxon>
        <taxon>Oweniida</taxon>
        <taxon>Oweniidae</taxon>
        <taxon>Owenia</taxon>
    </lineage>
</organism>
<keyword evidence="2" id="KW-1185">Reference proteome</keyword>
<evidence type="ECO:0000313" key="1">
    <source>
        <dbReference type="EMBL" id="CAH1784432.1"/>
    </source>
</evidence>
<evidence type="ECO:0000313" key="2">
    <source>
        <dbReference type="Proteomes" id="UP000749559"/>
    </source>
</evidence>
<proteinExistence type="predicted"/>
<name>A0A8J1XG79_OWEFU</name>
<comment type="caution">
    <text evidence="1">The sequence shown here is derived from an EMBL/GenBank/DDBJ whole genome shotgun (WGS) entry which is preliminary data.</text>
</comment>
<protein>
    <submittedName>
        <fullName evidence="1">Uncharacterized protein</fullName>
    </submittedName>
</protein>
<reference evidence="1" key="1">
    <citation type="submission" date="2022-03" db="EMBL/GenBank/DDBJ databases">
        <authorList>
            <person name="Martin C."/>
        </authorList>
    </citation>
    <scope>NUCLEOTIDE SEQUENCE</scope>
</reference>
<dbReference type="Proteomes" id="UP000749559">
    <property type="component" value="Unassembled WGS sequence"/>
</dbReference>
<dbReference type="EMBL" id="CAIIXF020000005">
    <property type="protein sequence ID" value="CAH1784432.1"/>
    <property type="molecule type" value="Genomic_DNA"/>
</dbReference>
<sequence>MDSVIVLLATVAFAVCYVQDEVILEPEKSVEKREHGKWNYCKYGNDWTENPRYLDGKKVRWKVWRCRYSEDKRTCDRFRCKHNVLRQWQHNEYNALGQFLHTKRYFKYTNDCIKYNNVPFWCGVSDKWVSEG</sequence>